<evidence type="ECO:0000313" key="10">
    <source>
        <dbReference type="EMBL" id="USP75725.1"/>
    </source>
</evidence>
<dbReference type="GO" id="GO:0004601">
    <property type="term" value="F:peroxidase activity"/>
    <property type="evidence" value="ECO:0007669"/>
    <property type="project" value="UniProtKB-KW"/>
</dbReference>
<evidence type="ECO:0000256" key="8">
    <source>
        <dbReference type="SAM" id="SignalP"/>
    </source>
</evidence>
<evidence type="ECO:0000259" key="9">
    <source>
        <dbReference type="PROSITE" id="PS51405"/>
    </source>
</evidence>
<dbReference type="VEuPathDB" id="FungiDB:yc1106_02999"/>
<dbReference type="InterPro" id="IPR036851">
    <property type="entry name" value="Chloroperoxidase-like_sf"/>
</dbReference>
<evidence type="ECO:0000256" key="4">
    <source>
        <dbReference type="ARBA" id="ARBA00022723"/>
    </source>
</evidence>
<evidence type="ECO:0000256" key="7">
    <source>
        <dbReference type="ARBA" id="ARBA00025795"/>
    </source>
</evidence>
<dbReference type="PROSITE" id="PS51405">
    <property type="entry name" value="HEME_HALOPEROXIDASE"/>
    <property type="match status" value="1"/>
</dbReference>
<dbReference type="OrthoDB" id="407298at2759"/>
<organism evidence="10 11">
    <name type="scientific">Curvularia clavata</name>
    <dbReference type="NCBI Taxonomy" id="95742"/>
    <lineage>
        <taxon>Eukaryota</taxon>
        <taxon>Fungi</taxon>
        <taxon>Dikarya</taxon>
        <taxon>Ascomycota</taxon>
        <taxon>Pezizomycotina</taxon>
        <taxon>Dothideomycetes</taxon>
        <taxon>Pleosporomycetidae</taxon>
        <taxon>Pleosporales</taxon>
        <taxon>Pleosporineae</taxon>
        <taxon>Pleosporaceae</taxon>
        <taxon>Curvularia</taxon>
    </lineage>
</organism>
<accession>A0A9Q8Z5W3</accession>
<comment type="cofactor">
    <cofactor evidence="1">
        <name>heme b</name>
        <dbReference type="ChEBI" id="CHEBI:60344"/>
    </cofactor>
</comment>
<comment type="similarity">
    <text evidence="7">Belongs to the chloroperoxidase family.</text>
</comment>
<keyword evidence="11" id="KW-1185">Reference proteome</keyword>
<evidence type="ECO:0000256" key="1">
    <source>
        <dbReference type="ARBA" id="ARBA00001970"/>
    </source>
</evidence>
<protein>
    <recommendedName>
        <fullName evidence="9">Heme haloperoxidase family profile domain-containing protein</fullName>
    </recommendedName>
</protein>
<proteinExistence type="inferred from homology"/>
<evidence type="ECO:0000313" key="11">
    <source>
        <dbReference type="Proteomes" id="UP001056012"/>
    </source>
</evidence>
<evidence type="ECO:0000256" key="6">
    <source>
        <dbReference type="ARBA" id="ARBA00023004"/>
    </source>
</evidence>
<evidence type="ECO:0000256" key="3">
    <source>
        <dbReference type="ARBA" id="ARBA00022617"/>
    </source>
</evidence>
<dbReference type="GO" id="GO:0046872">
    <property type="term" value="F:metal ion binding"/>
    <property type="evidence" value="ECO:0007669"/>
    <property type="project" value="UniProtKB-KW"/>
</dbReference>
<dbReference type="InterPro" id="IPR000028">
    <property type="entry name" value="Chloroperoxidase"/>
</dbReference>
<dbReference type="PANTHER" id="PTHR33577:SF7">
    <property type="entry name" value="HEME HALOPEROXIDASE FAMILY PROFILE DOMAIN-CONTAINING PROTEIN"/>
    <property type="match status" value="1"/>
</dbReference>
<gene>
    <name evidence="10" type="ORF">yc1106_02999</name>
</gene>
<dbReference type="Proteomes" id="UP001056012">
    <property type="component" value="Chromosome 2"/>
</dbReference>
<evidence type="ECO:0000256" key="2">
    <source>
        <dbReference type="ARBA" id="ARBA00022559"/>
    </source>
</evidence>
<feature type="signal peptide" evidence="8">
    <location>
        <begin position="1"/>
        <end position="19"/>
    </location>
</feature>
<name>A0A9Q8Z5W3_CURCL</name>
<keyword evidence="2" id="KW-0575">Peroxidase</keyword>
<dbReference type="AlphaFoldDB" id="A0A9Q8Z5W3"/>
<keyword evidence="5" id="KW-0560">Oxidoreductase</keyword>
<reference evidence="10" key="1">
    <citation type="submission" date="2021-12" db="EMBL/GenBank/DDBJ databases">
        <title>Curvularia clavata genome.</title>
        <authorList>
            <person name="Cao Y."/>
        </authorList>
    </citation>
    <scope>NUCLEOTIDE SEQUENCE</scope>
    <source>
        <strain evidence="10">Yc1106</strain>
    </source>
</reference>
<feature type="domain" description="Heme haloperoxidase family profile" evidence="9">
    <location>
        <begin position="22"/>
        <end position="250"/>
    </location>
</feature>
<dbReference type="Pfam" id="PF01328">
    <property type="entry name" value="Peroxidase_2"/>
    <property type="match status" value="1"/>
</dbReference>
<sequence length="268" mass="29304">MRVSSVPVVALAAVGLVSAQGSMEDWHPAGTGDVRGPCPGLNALANHNFLPHSGKNFTLDNVKYALKTAYNISEDVSLLLNSAALGTNPGGSTWGLDTLSKHNVLEHDGSLTRSDNALSGDSTTFNRTIYERTRSFWTAEDITFKMAANARLARMLDSLKANTKFSIAEQVVGFSHLETAVYMIVFGDRKTKTATKEHVEYFFGKFYIPQLYGLRCGWTGADDCAENERLPVELGWKTPDTVITGTDVREYQGLVVANTQYDPEIMGP</sequence>
<dbReference type="Gene3D" id="1.10.489.10">
    <property type="entry name" value="Chloroperoxidase-like"/>
    <property type="match status" value="1"/>
</dbReference>
<dbReference type="SUPFAM" id="SSF47571">
    <property type="entry name" value="Cloroperoxidase"/>
    <property type="match status" value="1"/>
</dbReference>
<dbReference type="PANTHER" id="PTHR33577">
    <property type="entry name" value="STERIGMATOCYSTIN BIOSYNTHESIS PEROXIDASE STCC-RELATED"/>
    <property type="match status" value="1"/>
</dbReference>
<keyword evidence="8" id="KW-0732">Signal</keyword>
<keyword evidence="3" id="KW-0349">Heme</keyword>
<dbReference type="EMBL" id="CP089275">
    <property type="protein sequence ID" value="USP75725.1"/>
    <property type="molecule type" value="Genomic_DNA"/>
</dbReference>
<evidence type="ECO:0000256" key="5">
    <source>
        <dbReference type="ARBA" id="ARBA00023002"/>
    </source>
</evidence>
<keyword evidence="4" id="KW-0479">Metal-binding</keyword>
<feature type="chain" id="PRO_5040382633" description="Heme haloperoxidase family profile domain-containing protein" evidence="8">
    <location>
        <begin position="20"/>
        <end position="268"/>
    </location>
</feature>
<keyword evidence="6" id="KW-0408">Iron</keyword>